<dbReference type="GO" id="GO:0005886">
    <property type="term" value="C:plasma membrane"/>
    <property type="evidence" value="ECO:0007669"/>
    <property type="project" value="TreeGrafter"/>
</dbReference>
<dbReference type="STRING" id="45070.Lnau_0495"/>
<protein>
    <recommendedName>
        <fullName evidence="2">proton-translocating NAD(P)(+) transhydrogenase</fullName>
        <ecNumber evidence="2">7.1.1.1</ecNumber>
    </recommendedName>
</protein>
<dbReference type="InterPro" id="IPR007886">
    <property type="entry name" value="AlaDH/PNT_N"/>
</dbReference>
<dbReference type="EC" id="7.1.1.1" evidence="2"/>
<comment type="function">
    <text evidence="1">The transhydrogenation between NADH and NADP is coupled to respiration and ATP hydrolysis and functions as a proton pump across the membrane.</text>
</comment>
<dbReference type="GO" id="GO:0050661">
    <property type="term" value="F:NADP binding"/>
    <property type="evidence" value="ECO:0007669"/>
    <property type="project" value="TreeGrafter"/>
</dbReference>
<dbReference type="GO" id="GO:0006740">
    <property type="term" value="P:NADPH regeneration"/>
    <property type="evidence" value="ECO:0007669"/>
    <property type="project" value="TreeGrafter"/>
</dbReference>
<evidence type="ECO:0000259" key="8">
    <source>
        <dbReference type="SMART" id="SM01002"/>
    </source>
</evidence>
<evidence type="ECO:0000256" key="4">
    <source>
        <dbReference type="ARBA" id="ARBA00022857"/>
    </source>
</evidence>
<dbReference type="PANTHER" id="PTHR10160">
    <property type="entry name" value="NAD(P) TRANSHYDROGENASE"/>
    <property type="match status" value="1"/>
</dbReference>
<dbReference type="RefSeq" id="WP_058503577.1">
    <property type="nucleotide sequence ID" value="NZ_CAAAIF010000024.1"/>
</dbReference>
<dbReference type="InterPro" id="IPR007698">
    <property type="entry name" value="AlaDH/PNT_NAD(H)-bd"/>
</dbReference>
<dbReference type="AlphaFoldDB" id="A0A0W0X229"/>
<dbReference type="GO" id="GO:0016491">
    <property type="term" value="F:oxidoreductase activity"/>
    <property type="evidence" value="ECO:0007669"/>
    <property type="project" value="UniProtKB-KW"/>
</dbReference>
<dbReference type="OrthoDB" id="5653256at2"/>
<sequence length="361" mass="40169">MQFKQILVTKETRENEKRVALTPQAVAQLTQHGYRILVEEDAGLKSGFPSSEYVAAGAEIFIFDSSGIPASTFIVRVLRPSKERELIENKLLHKNTAMLGFLFPFVADNHISSWQELGLTTLSLDLFKSISIYDPKNAQAAMSRIAGRLAFHDALKHYKGNKPTRLTVIGAGAAGISAALEAVKHHVPVQLFGRKESQRLEFEAKGITYYVLPEAEKQVDFIKSFLTEETLVITAARTPGKKAPLLLDESSLRRLPPHTVVVDLAISNGCNVLGAKHDQIIRLENDVLLVNVSGYPKAEPRNSSEAYSQCVVSLLTEIMSPRGDVSFENKWVQELWVTHEGQRHDALYDDFDEAKTCRAKL</sequence>
<evidence type="ECO:0000256" key="3">
    <source>
        <dbReference type="ARBA" id="ARBA00022741"/>
    </source>
</evidence>
<evidence type="ECO:0000256" key="2">
    <source>
        <dbReference type="ARBA" id="ARBA00012943"/>
    </source>
</evidence>
<dbReference type="EMBL" id="LNYO01000006">
    <property type="protein sequence ID" value="KTD38580.1"/>
    <property type="molecule type" value="Genomic_DNA"/>
</dbReference>
<dbReference type="SUPFAM" id="SSF52283">
    <property type="entry name" value="Formate/glycerate dehydrogenase catalytic domain-like"/>
    <property type="match status" value="1"/>
</dbReference>
<evidence type="ECO:0000256" key="7">
    <source>
        <dbReference type="ARBA" id="ARBA00048202"/>
    </source>
</evidence>
<name>A0A0W0X229_9GAMM</name>
<feature type="domain" description="Alanine dehydrogenase/pyridine nucleotide transhydrogenase N-terminal" evidence="9">
    <location>
        <begin position="7"/>
        <end position="146"/>
    </location>
</feature>
<keyword evidence="11" id="KW-1185">Reference proteome</keyword>
<keyword evidence="5" id="KW-1278">Translocase</keyword>
<evidence type="ECO:0000256" key="1">
    <source>
        <dbReference type="ARBA" id="ARBA00003943"/>
    </source>
</evidence>
<keyword evidence="6" id="KW-0520">NAD</keyword>
<evidence type="ECO:0000313" key="10">
    <source>
        <dbReference type="EMBL" id="KTD38580.1"/>
    </source>
</evidence>
<dbReference type="PATRIC" id="fig|45070.6.peg.522"/>
<dbReference type="Pfam" id="PF01262">
    <property type="entry name" value="AlaDh_PNT_C"/>
    <property type="match status" value="1"/>
</dbReference>
<dbReference type="Pfam" id="PF05222">
    <property type="entry name" value="AlaDh_PNT_N"/>
    <property type="match status" value="1"/>
</dbReference>
<dbReference type="Gene3D" id="3.40.50.720">
    <property type="entry name" value="NAD(P)-binding Rossmann-like Domain"/>
    <property type="match status" value="2"/>
</dbReference>
<feature type="domain" description="Alanine dehydrogenase/pyridine nucleotide transhydrogenase NAD(H)-binding" evidence="8">
    <location>
        <begin position="154"/>
        <end position="291"/>
    </location>
</feature>
<dbReference type="InterPro" id="IPR036291">
    <property type="entry name" value="NAD(P)-bd_dom_sf"/>
</dbReference>
<keyword evidence="10" id="KW-0560">Oxidoreductase</keyword>
<dbReference type="GO" id="GO:0008750">
    <property type="term" value="F:proton-translocating NAD(P)+ transhydrogenase activity"/>
    <property type="evidence" value="ECO:0007669"/>
    <property type="project" value="UniProtKB-EC"/>
</dbReference>
<evidence type="ECO:0000256" key="5">
    <source>
        <dbReference type="ARBA" id="ARBA00022967"/>
    </source>
</evidence>
<gene>
    <name evidence="10" type="ORF">Lnau_0495</name>
</gene>
<evidence type="ECO:0000313" key="11">
    <source>
        <dbReference type="Proteomes" id="UP000054725"/>
    </source>
</evidence>
<dbReference type="PANTHER" id="PTHR10160:SF19">
    <property type="entry name" value="PROTON-TRANSLOCATING NAD(P)(+) TRANSHYDROGENASE"/>
    <property type="match status" value="1"/>
</dbReference>
<comment type="catalytic activity">
    <reaction evidence="7">
        <text>NAD(+) + NADPH + H(+)(in) = NADH + NADP(+) + H(+)(out)</text>
        <dbReference type="Rhea" id="RHEA:47992"/>
        <dbReference type="ChEBI" id="CHEBI:15378"/>
        <dbReference type="ChEBI" id="CHEBI:57540"/>
        <dbReference type="ChEBI" id="CHEBI:57783"/>
        <dbReference type="ChEBI" id="CHEBI:57945"/>
        <dbReference type="ChEBI" id="CHEBI:58349"/>
        <dbReference type="EC" id="7.1.1.1"/>
    </reaction>
</comment>
<dbReference type="SUPFAM" id="SSF51735">
    <property type="entry name" value="NAD(P)-binding Rossmann-fold domains"/>
    <property type="match status" value="1"/>
</dbReference>
<dbReference type="Proteomes" id="UP000054725">
    <property type="component" value="Unassembled WGS sequence"/>
</dbReference>
<keyword evidence="3" id="KW-0547">Nucleotide-binding</keyword>
<dbReference type="SMART" id="SM01003">
    <property type="entry name" value="AlaDh_PNT_N"/>
    <property type="match status" value="1"/>
</dbReference>
<dbReference type="SMART" id="SM01002">
    <property type="entry name" value="AlaDh_PNT_C"/>
    <property type="match status" value="1"/>
</dbReference>
<accession>A0A0W0X229</accession>
<evidence type="ECO:0000256" key="6">
    <source>
        <dbReference type="ARBA" id="ARBA00023027"/>
    </source>
</evidence>
<evidence type="ECO:0000259" key="9">
    <source>
        <dbReference type="SMART" id="SM01003"/>
    </source>
</evidence>
<organism evidence="10 11">
    <name type="scientific">Legionella nautarum</name>
    <dbReference type="NCBI Taxonomy" id="45070"/>
    <lineage>
        <taxon>Bacteria</taxon>
        <taxon>Pseudomonadati</taxon>
        <taxon>Pseudomonadota</taxon>
        <taxon>Gammaproteobacteria</taxon>
        <taxon>Legionellales</taxon>
        <taxon>Legionellaceae</taxon>
        <taxon>Legionella</taxon>
    </lineage>
</organism>
<proteinExistence type="predicted"/>
<keyword evidence="4" id="KW-0521">NADP</keyword>
<comment type="caution">
    <text evidence="10">The sequence shown here is derived from an EMBL/GenBank/DDBJ whole genome shotgun (WGS) entry which is preliminary data.</text>
</comment>
<reference evidence="10 11" key="1">
    <citation type="submission" date="2015-11" db="EMBL/GenBank/DDBJ databases">
        <title>Genomic analysis of 38 Legionella species identifies large and diverse effector repertoires.</title>
        <authorList>
            <person name="Burstein D."/>
            <person name="Amaro F."/>
            <person name="Zusman T."/>
            <person name="Lifshitz Z."/>
            <person name="Cohen O."/>
            <person name="Gilbert J.A."/>
            <person name="Pupko T."/>
            <person name="Shuman H.A."/>
            <person name="Segal G."/>
        </authorList>
    </citation>
    <scope>NUCLEOTIDE SEQUENCE [LARGE SCALE GENOMIC DNA]</scope>
    <source>
        <strain evidence="10 11">ATCC 49506</strain>
    </source>
</reference>